<feature type="domain" description="Callose synthase helical" evidence="1">
    <location>
        <begin position="1"/>
        <end position="49"/>
    </location>
</feature>
<reference evidence="2 3" key="1">
    <citation type="journal article" date="2016" name="Sci. Rep.">
        <title>The genome sequence of the outbreeding globe artichoke constructed de novo incorporating a phase-aware low-pass sequencing strategy of F1 progeny.</title>
        <authorList>
            <person name="Scaglione D."/>
            <person name="Reyes-Chin-Wo S."/>
            <person name="Acquadro A."/>
            <person name="Froenicke L."/>
            <person name="Portis E."/>
            <person name="Beitel C."/>
            <person name="Tirone M."/>
            <person name="Mauro R."/>
            <person name="Lo Monaco A."/>
            <person name="Mauromicale G."/>
            <person name="Faccioli P."/>
            <person name="Cattivelli L."/>
            <person name="Rieseberg L."/>
            <person name="Michelmore R."/>
            <person name="Lanteri S."/>
        </authorList>
    </citation>
    <scope>NUCLEOTIDE SEQUENCE [LARGE SCALE GENOMIC DNA]</scope>
    <source>
        <strain evidence="2">2C</strain>
    </source>
</reference>
<dbReference type="Pfam" id="PF25968">
    <property type="entry name" value="CALS1"/>
    <property type="match status" value="1"/>
</dbReference>
<dbReference type="Proteomes" id="UP000243975">
    <property type="component" value="Unassembled WGS sequence"/>
</dbReference>
<evidence type="ECO:0000313" key="2">
    <source>
        <dbReference type="EMBL" id="KVI09444.1"/>
    </source>
</evidence>
<protein>
    <recommendedName>
        <fullName evidence="1">Callose synthase helical domain-containing protein</fullName>
    </recommendedName>
</protein>
<keyword evidence="3" id="KW-1185">Reference proteome</keyword>
<comment type="caution">
    <text evidence="2">The sequence shown here is derived from an EMBL/GenBank/DDBJ whole genome shotgun (WGS) entry which is preliminary data.</text>
</comment>
<dbReference type="Gramene" id="KVI09444">
    <property type="protein sequence ID" value="KVI09444"/>
    <property type="gene ID" value="Ccrd_012196"/>
</dbReference>
<evidence type="ECO:0000259" key="1">
    <source>
        <dbReference type="Pfam" id="PF25968"/>
    </source>
</evidence>
<dbReference type="AlphaFoldDB" id="A0A103YHZ1"/>
<feature type="non-terminal residue" evidence="2">
    <location>
        <position position="1"/>
    </location>
</feature>
<name>A0A103YHZ1_CYNCS</name>
<dbReference type="InterPro" id="IPR058851">
    <property type="entry name" value="CALS1_helical"/>
</dbReference>
<sequence length="184" mass="20962">MSALPILYDHIAKLIKFLLTNKQEDRDEVVILFQDMHEVATRDIMEDQLPNLDGSGYDKTIRSTIPLAPKVRNMLLFLQDLAIHSFCHGEEATNKDPPLYHGGLGLHIVTFLRLSCSMVGRAAMIGFFMAYLVDVLMCGRKVVDLFETLMGVILFRQTKSRQDLKNLADEAISYDKQWQDQDEG</sequence>
<dbReference type="EMBL" id="LEKV01001062">
    <property type="protein sequence ID" value="KVI09444.1"/>
    <property type="molecule type" value="Genomic_DNA"/>
</dbReference>
<gene>
    <name evidence="2" type="ORF">Ccrd_012196</name>
</gene>
<organism evidence="2 3">
    <name type="scientific">Cynara cardunculus var. scolymus</name>
    <name type="common">Globe artichoke</name>
    <name type="synonym">Cynara scolymus</name>
    <dbReference type="NCBI Taxonomy" id="59895"/>
    <lineage>
        <taxon>Eukaryota</taxon>
        <taxon>Viridiplantae</taxon>
        <taxon>Streptophyta</taxon>
        <taxon>Embryophyta</taxon>
        <taxon>Tracheophyta</taxon>
        <taxon>Spermatophyta</taxon>
        <taxon>Magnoliopsida</taxon>
        <taxon>eudicotyledons</taxon>
        <taxon>Gunneridae</taxon>
        <taxon>Pentapetalae</taxon>
        <taxon>asterids</taxon>
        <taxon>campanulids</taxon>
        <taxon>Asterales</taxon>
        <taxon>Asteraceae</taxon>
        <taxon>Carduoideae</taxon>
        <taxon>Cardueae</taxon>
        <taxon>Carduinae</taxon>
        <taxon>Cynara</taxon>
    </lineage>
</organism>
<evidence type="ECO:0000313" key="3">
    <source>
        <dbReference type="Proteomes" id="UP000243975"/>
    </source>
</evidence>
<accession>A0A103YHZ1</accession>
<proteinExistence type="predicted"/>